<evidence type="ECO:0000313" key="2">
    <source>
        <dbReference type="EMBL" id="CAL1689692.1"/>
    </source>
</evidence>
<name>A0AAV2PBG7_9HYME</name>
<reference evidence="2" key="1">
    <citation type="submission" date="2024-04" db="EMBL/GenBank/DDBJ databases">
        <authorList>
            <consortium name="Molecular Ecology Group"/>
        </authorList>
    </citation>
    <scope>NUCLEOTIDE SEQUENCE</scope>
</reference>
<sequence length="122" mass="14177">MDYVVSMFRKFQAQLDRMEKNQNRIEETLKEIQQRKGRPARIREPPGCFPFTVLDNLLNFGDVDQQTYDNVVSHFYLGDINPTDSAGHYFKCAFGDNEDIGIFSHYLTGYKISTCPERNPLC</sequence>
<feature type="coiled-coil region" evidence="1">
    <location>
        <begin position="8"/>
        <end position="38"/>
    </location>
</feature>
<protein>
    <submittedName>
        <fullName evidence="2">Uncharacterized protein</fullName>
    </submittedName>
</protein>
<evidence type="ECO:0000256" key="1">
    <source>
        <dbReference type="SAM" id="Coils"/>
    </source>
</evidence>
<gene>
    <name evidence="2" type="ORF">LPLAT_LOCUS14562</name>
</gene>
<keyword evidence="3" id="KW-1185">Reference proteome</keyword>
<dbReference type="Proteomes" id="UP001497644">
    <property type="component" value="Chromosome 9"/>
</dbReference>
<accession>A0AAV2PBG7</accession>
<dbReference type="AlphaFoldDB" id="A0AAV2PBG7"/>
<keyword evidence="1" id="KW-0175">Coiled coil</keyword>
<organism evidence="2 3">
    <name type="scientific">Lasius platythorax</name>
    <dbReference type="NCBI Taxonomy" id="488582"/>
    <lineage>
        <taxon>Eukaryota</taxon>
        <taxon>Metazoa</taxon>
        <taxon>Ecdysozoa</taxon>
        <taxon>Arthropoda</taxon>
        <taxon>Hexapoda</taxon>
        <taxon>Insecta</taxon>
        <taxon>Pterygota</taxon>
        <taxon>Neoptera</taxon>
        <taxon>Endopterygota</taxon>
        <taxon>Hymenoptera</taxon>
        <taxon>Apocrita</taxon>
        <taxon>Aculeata</taxon>
        <taxon>Formicoidea</taxon>
        <taxon>Formicidae</taxon>
        <taxon>Formicinae</taxon>
        <taxon>Lasius</taxon>
        <taxon>Lasius</taxon>
    </lineage>
</organism>
<dbReference type="EMBL" id="OZ034832">
    <property type="protein sequence ID" value="CAL1689692.1"/>
    <property type="molecule type" value="Genomic_DNA"/>
</dbReference>
<evidence type="ECO:0000313" key="3">
    <source>
        <dbReference type="Proteomes" id="UP001497644"/>
    </source>
</evidence>
<proteinExistence type="predicted"/>